<evidence type="ECO:0000313" key="2">
    <source>
        <dbReference type="Proteomes" id="UP000015105"/>
    </source>
</evidence>
<dbReference type="EnsemblPlants" id="AET5Gv20110600.3">
    <property type="protein sequence ID" value="AET5Gv20110600.3"/>
    <property type="gene ID" value="AET5Gv20110600"/>
</dbReference>
<reference evidence="1" key="3">
    <citation type="journal article" date="2017" name="Nature">
        <title>Genome sequence of the progenitor of the wheat D genome Aegilops tauschii.</title>
        <authorList>
            <person name="Luo M.C."/>
            <person name="Gu Y.Q."/>
            <person name="Puiu D."/>
            <person name="Wang H."/>
            <person name="Twardziok S.O."/>
            <person name="Deal K.R."/>
            <person name="Huo N."/>
            <person name="Zhu T."/>
            <person name="Wang L."/>
            <person name="Wang Y."/>
            <person name="McGuire P.E."/>
            <person name="Liu S."/>
            <person name="Long H."/>
            <person name="Ramasamy R.K."/>
            <person name="Rodriguez J.C."/>
            <person name="Van S.L."/>
            <person name="Yuan L."/>
            <person name="Wang Z."/>
            <person name="Xia Z."/>
            <person name="Xiao L."/>
            <person name="Anderson O.D."/>
            <person name="Ouyang S."/>
            <person name="Liang Y."/>
            <person name="Zimin A.V."/>
            <person name="Pertea G."/>
            <person name="Qi P."/>
            <person name="Bennetzen J.L."/>
            <person name="Dai X."/>
            <person name="Dawson M.W."/>
            <person name="Muller H.G."/>
            <person name="Kugler K."/>
            <person name="Rivarola-Duarte L."/>
            <person name="Spannagl M."/>
            <person name="Mayer K.F.X."/>
            <person name="Lu F.H."/>
            <person name="Bevan M.W."/>
            <person name="Leroy P."/>
            <person name="Li P."/>
            <person name="You F.M."/>
            <person name="Sun Q."/>
            <person name="Liu Z."/>
            <person name="Lyons E."/>
            <person name="Wicker T."/>
            <person name="Salzberg S.L."/>
            <person name="Devos K.M."/>
            <person name="Dvorak J."/>
        </authorList>
    </citation>
    <scope>NUCLEOTIDE SEQUENCE [LARGE SCALE GENOMIC DNA]</scope>
    <source>
        <strain evidence="1">cv. AL8/78</strain>
    </source>
</reference>
<name>A0A453JLH3_AEGTS</name>
<keyword evidence="2" id="KW-1185">Reference proteome</keyword>
<reference evidence="1" key="4">
    <citation type="submission" date="2019-03" db="UniProtKB">
        <authorList>
            <consortium name="EnsemblPlants"/>
        </authorList>
    </citation>
    <scope>IDENTIFICATION</scope>
</reference>
<accession>A0A453JLH3</accession>
<protein>
    <submittedName>
        <fullName evidence="1">Uncharacterized protein</fullName>
    </submittedName>
</protein>
<dbReference type="Proteomes" id="UP000015105">
    <property type="component" value="Chromosome 5D"/>
</dbReference>
<reference evidence="2" key="2">
    <citation type="journal article" date="2017" name="Nat. Plants">
        <title>The Aegilops tauschii genome reveals multiple impacts of transposons.</title>
        <authorList>
            <person name="Zhao G."/>
            <person name="Zou C."/>
            <person name="Li K."/>
            <person name="Wang K."/>
            <person name="Li T."/>
            <person name="Gao L."/>
            <person name="Zhang X."/>
            <person name="Wang H."/>
            <person name="Yang Z."/>
            <person name="Liu X."/>
            <person name="Jiang W."/>
            <person name="Mao L."/>
            <person name="Kong X."/>
            <person name="Jiao Y."/>
            <person name="Jia J."/>
        </authorList>
    </citation>
    <scope>NUCLEOTIDE SEQUENCE [LARGE SCALE GENOMIC DNA]</scope>
    <source>
        <strain evidence="2">cv. AL8/78</strain>
    </source>
</reference>
<proteinExistence type="predicted"/>
<sequence length="91" mass="10287">LVDDCVGEDMCLDYAGKDVDSGAILFYVVQLQSVDILRPSMMYRSPLSRLRLKQQPATRKGSQWELPLWTVSHVSYITRKPLISDAALRSS</sequence>
<reference evidence="2" key="1">
    <citation type="journal article" date="2014" name="Science">
        <title>Ancient hybridizations among the ancestral genomes of bread wheat.</title>
        <authorList>
            <consortium name="International Wheat Genome Sequencing Consortium,"/>
            <person name="Marcussen T."/>
            <person name="Sandve S.R."/>
            <person name="Heier L."/>
            <person name="Spannagl M."/>
            <person name="Pfeifer M."/>
            <person name="Jakobsen K.S."/>
            <person name="Wulff B.B."/>
            <person name="Steuernagel B."/>
            <person name="Mayer K.F."/>
            <person name="Olsen O.A."/>
        </authorList>
    </citation>
    <scope>NUCLEOTIDE SEQUENCE [LARGE SCALE GENOMIC DNA]</scope>
    <source>
        <strain evidence="2">cv. AL8/78</strain>
    </source>
</reference>
<organism evidence="1 2">
    <name type="scientific">Aegilops tauschii subsp. strangulata</name>
    <name type="common">Goatgrass</name>
    <dbReference type="NCBI Taxonomy" id="200361"/>
    <lineage>
        <taxon>Eukaryota</taxon>
        <taxon>Viridiplantae</taxon>
        <taxon>Streptophyta</taxon>
        <taxon>Embryophyta</taxon>
        <taxon>Tracheophyta</taxon>
        <taxon>Spermatophyta</taxon>
        <taxon>Magnoliopsida</taxon>
        <taxon>Liliopsida</taxon>
        <taxon>Poales</taxon>
        <taxon>Poaceae</taxon>
        <taxon>BOP clade</taxon>
        <taxon>Pooideae</taxon>
        <taxon>Triticodae</taxon>
        <taxon>Triticeae</taxon>
        <taxon>Triticinae</taxon>
        <taxon>Aegilops</taxon>
    </lineage>
</organism>
<dbReference type="Gramene" id="AET5Gv20110600.3">
    <property type="protein sequence ID" value="AET5Gv20110600.3"/>
    <property type="gene ID" value="AET5Gv20110600"/>
</dbReference>
<dbReference type="AlphaFoldDB" id="A0A453JLH3"/>
<reference evidence="1" key="5">
    <citation type="journal article" date="2021" name="G3 (Bethesda)">
        <title>Aegilops tauschii genome assembly Aet v5.0 features greater sequence contiguity and improved annotation.</title>
        <authorList>
            <person name="Wang L."/>
            <person name="Zhu T."/>
            <person name="Rodriguez J.C."/>
            <person name="Deal K.R."/>
            <person name="Dubcovsky J."/>
            <person name="McGuire P.E."/>
            <person name="Lux T."/>
            <person name="Spannagl M."/>
            <person name="Mayer K.F.X."/>
            <person name="Baldrich P."/>
            <person name="Meyers B.C."/>
            <person name="Huo N."/>
            <person name="Gu Y.Q."/>
            <person name="Zhou H."/>
            <person name="Devos K.M."/>
            <person name="Bennetzen J.L."/>
            <person name="Unver T."/>
            <person name="Budak H."/>
            <person name="Gulick P.J."/>
            <person name="Galiba G."/>
            <person name="Kalapos B."/>
            <person name="Nelson D.R."/>
            <person name="Li P."/>
            <person name="You F.M."/>
            <person name="Luo M.C."/>
            <person name="Dvorak J."/>
        </authorList>
    </citation>
    <scope>NUCLEOTIDE SEQUENCE [LARGE SCALE GENOMIC DNA]</scope>
    <source>
        <strain evidence="1">cv. AL8/78</strain>
    </source>
</reference>
<evidence type="ECO:0000313" key="1">
    <source>
        <dbReference type="EnsemblPlants" id="AET5Gv20110600.3"/>
    </source>
</evidence>